<accession>A0A0F9A8M4</accession>
<protein>
    <submittedName>
        <fullName evidence="1">Uncharacterized protein</fullName>
    </submittedName>
</protein>
<gene>
    <name evidence="1" type="ORF">LCGC14_2681910</name>
</gene>
<dbReference type="EMBL" id="LAZR01047302">
    <property type="protein sequence ID" value="KKK94530.1"/>
    <property type="molecule type" value="Genomic_DNA"/>
</dbReference>
<feature type="non-terminal residue" evidence="1">
    <location>
        <position position="33"/>
    </location>
</feature>
<proteinExistence type="predicted"/>
<comment type="caution">
    <text evidence="1">The sequence shown here is derived from an EMBL/GenBank/DDBJ whole genome shotgun (WGS) entry which is preliminary data.</text>
</comment>
<evidence type="ECO:0000313" key="1">
    <source>
        <dbReference type="EMBL" id="KKK94530.1"/>
    </source>
</evidence>
<dbReference type="AlphaFoldDB" id="A0A0F9A8M4"/>
<sequence>MANEEKDKKVIELQERINKIESIVALHYHDAMG</sequence>
<name>A0A0F9A8M4_9ZZZZ</name>
<organism evidence="1">
    <name type="scientific">marine sediment metagenome</name>
    <dbReference type="NCBI Taxonomy" id="412755"/>
    <lineage>
        <taxon>unclassified sequences</taxon>
        <taxon>metagenomes</taxon>
        <taxon>ecological metagenomes</taxon>
    </lineage>
</organism>
<reference evidence="1" key="1">
    <citation type="journal article" date="2015" name="Nature">
        <title>Complex archaea that bridge the gap between prokaryotes and eukaryotes.</title>
        <authorList>
            <person name="Spang A."/>
            <person name="Saw J.H."/>
            <person name="Jorgensen S.L."/>
            <person name="Zaremba-Niedzwiedzka K."/>
            <person name="Martijn J."/>
            <person name="Lind A.E."/>
            <person name="van Eijk R."/>
            <person name="Schleper C."/>
            <person name="Guy L."/>
            <person name="Ettema T.J."/>
        </authorList>
    </citation>
    <scope>NUCLEOTIDE SEQUENCE</scope>
</reference>